<keyword evidence="3" id="KW-1185">Reference proteome</keyword>
<dbReference type="EMBL" id="JAMQCP010000007">
    <property type="protein sequence ID" value="MDS0256063.1"/>
    <property type="molecule type" value="Genomic_DNA"/>
</dbReference>
<evidence type="ECO:0008006" key="4">
    <source>
        <dbReference type="Google" id="ProtNLM"/>
    </source>
</evidence>
<evidence type="ECO:0000313" key="2">
    <source>
        <dbReference type="EMBL" id="MDS0256063.1"/>
    </source>
</evidence>
<reference evidence="2 3" key="1">
    <citation type="submission" date="2022-06" db="EMBL/GenBank/DDBJ databases">
        <title>Haloarcula sp. a new haloarchaeum isolate from saline soil.</title>
        <authorList>
            <person name="Strakova D."/>
            <person name="Galisteo C."/>
            <person name="Sanchez-Porro C."/>
            <person name="Ventosa A."/>
        </authorList>
    </citation>
    <scope>NUCLEOTIDE SEQUENCE [LARGE SCALE GENOMIC DNA]</scope>
    <source>
        <strain evidence="2 3">JCM 15760</strain>
    </source>
</reference>
<protein>
    <recommendedName>
        <fullName evidence="4">RanBP2-type domain-containing protein</fullName>
    </recommendedName>
</protein>
<evidence type="ECO:0000256" key="1">
    <source>
        <dbReference type="SAM" id="Phobius"/>
    </source>
</evidence>
<name>A0ABU2F649_HALAR</name>
<feature type="transmembrane region" description="Helical" evidence="1">
    <location>
        <begin position="166"/>
        <end position="187"/>
    </location>
</feature>
<organism evidence="2 3">
    <name type="scientific">Haloarcula argentinensis</name>
    <dbReference type="NCBI Taxonomy" id="43776"/>
    <lineage>
        <taxon>Archaea</taxon>
        <taxon>Methanobacteriati</taxon>
        <taxon>Methanobacteriota</taxon>
        <taxon>Stenosarchaea group</taxon>
        <taxon>Halobacteria</taxon>
        <taxon>Halobacteriales</taxon>
        <taxon>Haloarculaceae</taxon>
        <taxon>Haloarcula</taxon>
    </lineage>
</organism>
<keyword evidence="1" id="KW-1133">Transmembrane helix</keyword>
<comment type="caution">
    <text evidence="2">The sequence shown here is derived from an EMBL/GenBank/DDBJ whole genome shotgun (WGS) entry which is preliminary data.</text>
</comment>
<keyword evidence="1" id="KW-0472">Membrane</keyword>
<sequence length="188" mass="20503">MSETSDGPLWICANCGARHDSNDPPCRECASEQFAKLEPSETKRIESTNGVSWICQDCGTSSPRNNSPCRECGGFDYVKIDTDSATAGYDGSDVPDEPVSDSGRKRDYYIGVVLGVVGVLLFPYFFFLVAIPEALFQLGGRSIQDVLGGDARDNPYLSGSMLIMRWFGNFLILTFVLGVLLGLLFIFG</sequence>
<accession>A0ABU2F649</accession>
<feature type="transmembrane region" description="Helical" evidence="1">
    <location>
        <begin position="108"/>
        <end position="131"/>
    </location>
</feature>
<proteinExistence type="predicted"/>
<evidence type="ECO:0000313" key="3">
    <source>
        <dbReference type="Proteomes" id="UP001248536"/>
    </source>
</evidence>
<dbReference type="Proteomes" id="UP001248536">
    <property type="component" value="Unassembled WGS sequence"/>
</dbReference>
<dbReference type="RefSeq" id="WP_311241412.1">
    <property type="nucleotide sequence ID" value="NZ_BAABDY010000009.1"/>
</dbReference>
<gene>
    <name evidence="2" type="ORF">NC662_20405</name>
</gene>
<keyword evidence="1" id="KW-0812">Transmembrane</keyword>